<gene>
    <name evidence="1" type="ORF">OLEA9_A069808</name>
</gene>
<keyword evidence="2" id="KW-1185">Reference proteome</keyword>
<organism evidence="1 2">
    <name type="scientific">Olea europaea subsp. europaea</name>
    <dbReference type="NCBI Taxonomy" id="158383"/>
    <lineage>
        <taxon>Eukaryota</taxon>
        <taxon>Viridiplantae</taxon>
        <taxon>Streptophyta</taxon>
        <taxon>Embryophyta</taxon>
        <taxon>Tracheophyta</taxon>
        <taxon>Spermatophyta</taxon>
        <taxon>Magnoliopsida</taxon>
        <taxon>eudicotyledons</taxon>
        <taxon>Gunneridae</taxon>
        <taxon>Pentapetalae</taxon>
        <taxon>asterids</taxon>
        <taxon>lamiids</taxon>
        <taxon>Lamiales</taxon>
        <taxon>Oleaceae</taxon>
        <taxon>Oleeae</taxon>
        <taxon>Olea</taxon>
    </lineage>
</organism>
<evidence type="ECO:0000313" key="1">
    <source>
        <dbReference type="EMBL" id="CAA2979918.1"/>
    </source>
</evidence>
<protein>
    <submittedName>
        <fullName evidence="1">Uncharacterized protein</fullName>
    </submittedName>
</protein>
<dbReference type="Gramene" id="OE9A069808T1">
    <property type="protein sequence ID" value="OE9A069808C1"/>
    <property type="gene ID" value="OE9A069808"/>
</dbReference>
<comment type="caution">
    <text evidence="1">The sequence shown here is derived from an EMBL/GenBank/DDBJ whole genome shotgun (WGS) entry which is preliminary data.</text>
</comment>
<accession>A0A8S0RL37</accession>
<sequence length="75" mass="8857">MESLLVSPSQLTLTTVDVCYDDDHHHEEEVHNDDVDDEDGFGMDDELVPWMLKERFERQRIKKMGKMDGYRVNKS</sequence>
<evidence type="ECO:0000313" key="2">
    <source>
        <dbReference type="Proteomes" id="UP000594638"/>
    </source>
</evidence>
<dbReference type="PANTHER" id="PTHR48213:SF1">
    <property type="entry name" value="PROSTATIC SPERMINE-BINDING-LIKE PROTEIN"/>
    <property type="match status" value="1"/>
</dbReference>
<dbReference type="PANTHER" id="PTHR48213">
    <property type="entry name" value="VID27-LIKE PROTEIN"/>
    <property type="match status" value="1"/>
</dbReference>
<proteinExistence type="predicted"/>
<reference evidence="1 2" key="1">
    <citation type="submission" date="2019-12" db="EMBL/GenBank/DDBJ databases">
        <authorList>
            <person name="Alioto T."/>
            <person name="Alioto T."/>
            <person name="Gomez Garrido J."/>
        </authorList>
    </citation>
    <scope>NUCLEOTIDE SEQUENCE [LARGE SCALE GENOMIC DNA]</scope>
</reference>
<name>A0A8S0RL37_OLEEU</name>
<dbReference type="EMBL" id="CACTIH010003636">
    <property type="protein sequence ID" value="CAA2979918.1"/>
    <property type="molecule type" value="Genomic_DNA"/>
</dbReference>
<dbReference type="Proteomes" id="UP000594638">
    <property type="component" value="Unassembled WGS sequence"/>
</dbReference>
<dbReference type="AlphaFoldDB" id="A0A8S0RL37"/>